<keyword evidence="2" id="KW-1133">Transmembrane helix</keyword>
<feature type="transmembrane region" description="Helical" evidence="2">
    <location>
        <begin position="467"/>
        <end position="484"/>
    </location>
</feature>
<sequence>MSDRNGKLKAGAVERTEQGRQTGFKGKAAPVGSHGKSGSRLRIWVGVGALALLLAVWHLTDVGNGVRASGDRWLYGWYGGLMVWAAAMLGVLGYGIFIKRTWSLELIFTGAVLGLGLMYLVVLPPLSAPDEVSHYITSYQLANRMMGKPNYEDGIRVYIREQDRFIEDLKDVLKPDGSGYRDREEVQPSGENKERKQAVILGQELTEDTYRTIHERGIRSTGENGRAVSYQIPVRTTPLAYVPQALGLIAGQLLGLGGLGLLYMGRLFNLLFFTAVGCLTVRRLPFGKEVFCGVALLPMTLHLASSFSYDVLLIALCSYFTAVCLDLAYRKKQVGWQDVLILAVIMGVMGPCKMVYGIVAGLCLLIPVKKFGSWKSWVLSAAAVLGTFAVAMVLVNGRTVALYTNPASGYAGYVDWAEAPGYTFGQLIRTPLLVLKLCYNTLMWQGEQLYSGMIGGALGNMDHVLNTPYVVILGLTAILVMLSLRKPGEPLFISMKGRGWIWLLGFSCLGALMFSMLLAWTPVGSSVINGVQGRYLLPILPMLLLTLKNDHVVRTDWNDGTLLYVMIGLDVYVALRIFSIVCLRVS</sequence>
<feature type="transmembrane region" description="Helical" evidence="2">
    <location>
        <begin position="245"/>
        <end position="264"/>
    </location>
</feature>
<feature type="transmembrane region" description="Helical" evidence="2">
    <location>
        <begin position="307"/>
        <end position="329"/>
    </location>
</feature>
<dbReference type="AlphaFoldDB" id="A0A7X2NJI0"/>
<dbReference type="InterPro" id="IPR018674">
    <property type="entry name" value="DUF2142_membrane"/>
</dbReference>
<feature type="transmembrane region" description="Helical" evidence="2">
    <location>
        <begin position="341"/>
        <end position="365"/>
    </location>
</feature>
<dbReference type="Proteomes" id="UP000429958">
    <property type="component" value="Unassembled WGS sequence"/>
</dbReference>
<proteinExistence type="predicted"/>
<dbReference type="RefSeq" id="WP_154471254.1">
    <property type="nucleotide sequence ID" value="NZ_VUMD01000003.1"/>
</dbReference>
<feature type="transmembrane region" description="Helical" evidence="2">
    <location>
        <begin position="41"/>
        <end position="60"/>
    </location>
</feature>
<keyword evidence="4" id="KW-1185">Reference proteome</keyword>
<evidence type="ECO:0000256" key="2">
    <source>
        <dbReference type="SAM" id="Phobius"/>
    </source>
</evidence>
<feature type="transmembrane region" description="Helical" evidence="2">
    <location>
        <begin position="562"/>
        <end position="583"/>
    </location>
</feature>
<accession>A0A7X2NJI0</accession>
<feature type="compositionally biased region" description="Basic and acidic residues" evidence="1">
    <location>
        <begin position="1"/>
        <end position="18"/>
    </location>
</feature>
<protein>
    <submittedName>
        <fullName evidence="3">DUF2142 domain-containing protein</fullName>
    </submittedName>
</protein>
<feature type="transmembrane region" description="Helical" evidence="2">
    <location>
        <begin position="377"/>
        <end position="395"/>
    </location>
</feature>
<organism evidence="3 4">
    <name type="scientific">Clostridium porci</name>
    <dbReference type="NCBI Taxonomy" id="2605778"/>
    <lineage>
        <taxon>Bacteria</taxon>
        <taxon>Bacillati</taxon>
        <taxon>Bacillota</taxon>
        <taxon>Clostridia</taxon>
        <taxon>Eubacteriales</taxon>
        <taxon>Clostridiaceae</taxon>
        <taxon>Clostridium</taxon>
    </lineage>
</organism>
<evidence type="ECO:0000313" key="4">
    <source>
        <dbReference type="Proteomes" id="UP000429958"/>
    </source>
</evidence>
<gene>
    <name evidence="3" type="ORF">FYJ39_04470</name>
</gene>
<reference evidence="3 4" key="1">
    <citation type="submission" date="2019-08" db="EMBL/GenBank/DDBJ databases">
        <title>In-depth cultivation of the pig gut microbiome towards novel bacterial diversity and tailored functional studies.</title>
        <authorList>
            <person name="Wylensek D."/>
            <person name="Hitch T.C.A."/>
            <person name="Clavel T."/>
        </authorList>
    </citation>
    <scope>NUCLEOTIDE SEQUENCE [LARGE SCALE GENOMIC DNA]</scope>
    <source>
        <strain evidence="3 4">WCA-389-WT-23D1</strain>
    </source>
</reference>
<keyword evidence="2" id="KW-0812">Transmembrane</keyword>
<evidence type="ECO:0000313" key="3">
    <source>
        <dbReference type="EMBL" id="MSS35856.1"/>
    </source>
</evidence>
<dbReference type="EMBL" id="VUMD01000003">
    <property type="protein sequence ID" value="MSS35856.1"/>
    <property type="molecule type" value="Genomic_DNA"/>
</dbReference>
<name>A0A7X2NJI0_9CLOT</name>
<evidence type="ECO:0000256" key="1">
    <source>
        <dbReference type="SAM" id="MobiDB-lite"/>
    </source>
</evidence>
<dbReference type="Pfam" id="PF09913">
    <property type="entry name" value="DUF2142"/>
    <property type="match status" value="1"/>
</dbReference>
<feature type="transmembrane region" description="Helical" evidence="2">
    <location>
        <begin position="104"/>
        <end position="122"/>
    </location>
</feature>
<feature type="region of interest" description="Disordered" evidence="1">
    <location>
        <begin position="1"/>
        <end position="37"/>
    </location>
</feature>
<keyword evidence="2" id="KW-0472">Membrane</keyword>
<feature type="transmembrane region" description="Helical" evidence="2">
    <location>
        <begin position="500"/>
        <end position="520"/>
    </location>
</feature>
<comment type="caution">
    <text evidence="3">The sequence shown here is derived from an EMBL/GenBank/DDBJ whole genome shotgun (WGS) entry which is preliminary data.</text>
</comment>
<feature type="transmembrane region" description="Helical" evidence="2">
    <location>
        <begin position="75"/>
        <end position="97"/>
    </location>
</feature>